<dbReference type="PANTHER" id="PTHR42792">
    <property type="entry name" value="FLAGELLIN"/>
    <property type="match status" value="1"/>
</dbReference>
<keyword evidence="6" id="KW-0282">Flagellum</keyword>
<dbReference type="AlphaFoldDB" id="V5SBA3"/>
<comment type="similarity">
    <text evidence="1 3">Belongs to the bacterial flagellin family.</text>
</comment>
<keyword evidence="2 3" id="KW-0975">Bacterial flagellum</keyword>
<evidence type="ECO:0000313" key="7">
    <source>
        <dbReference type="Proteomes" id="UP000018542"/>
    </source>
</evidence>
<evidence type="ECO:0000313" key="6">
    <source>
        <dbReference type="EMBL" id="AHB47777.1"/>
    </source>
</evidence>
<dbReference type="GO" id="GO:0005198">
    <property type="term" value="F:structural molecule activity"/>
    <property type="evidence" value="ECO:0007669"/>
    <property type="project" value="UniProtKB-UniRule"/>
</dbReference>
<dbReference type="GO" id="GO:0009288">
    <property type="term" value="C:bacterial-type flagellum"/>
    <property type="evidence" value="ECO:0007669"/>
    <property type="project" value="UniProtKB-SubCell"/>
</dbReference>
<proteinExistence type="inferred from homology"/>
<comment type="subcellular location">
    <subcellularLocation>
        <location evidence="3">Secreted</location>
    </subcellularLocation>
    <subcellularLocation>
        <location evidence="3">Bacterial flagellum</location>
    </subcellularLocation>
</comment>
<gene>
    <name evidence="6" type="ORF">W911_04100</name>
</gene>
<dbReference type="InterPro" id="IPR001029">
    <property type="entry name" value="Flagellin_N"/>
</dbReference>
<dbReference type="Pfam" id="PF00700">
    <property type="entry name" value="Flagellin_C"/>
    <property type="match status" value="1"/>
</dbReference>
<evidence type="ECO:0000259" key="4">
    <source>
        <dbReference type="Pfam" id="PF00669"/>
    </source>
</evidence>
<dbReference type="PANTHER" id="PTHR42792:SF2">
    <property type="entry name" value="FLAGELLIN"/>
    <property type="match status" value="1"/>
</dbReference>
<dbReference type="InterPro" id="IPR046358">
    <property type="entry name" value="Flagellin_C"/>
</dbReference>
<dbReference type="OrthoDB" id="8328560at2"/>
<dbReference type="RefSeq" id="WP_023786230.1">
    <property type="nucleotide sequence ID" value="NC_022997.1"/>
</dbReference>
<reference evidence="6 7" key="1">
    <citation type="journal article" date="2014" name="Genome Announc.">
        <title>Complete Genome Sequence of Hyphomicrobium nitrativorans Strain NL23, a Denitrifying Bacterium Isolated from Biofilm of a Methanol-Fed Denitrification System Treating Seawater at the Montreal Biodome.</title>
        <authorList>
            <person name="Martineau C."/>
            <person name="Villeneuve C."/>
            <person name="Mauffrey F."/>
            <person name="Villemur R."/>
        </authorList>
    </citation>
    <scope>NUCLEOTIDE SEQUENCE [LARGE SCALE GENOMIC DNA]</scope>
    <source>
        <strain evidence="6">NL23</strain>
    </source>
</reference>
<sequence>MSSINTNIAAMTALQTLSQTNKDLLVTQNRVSTGLRVKDASDNAAYWSIATTMRSDNMAVSTVQDALGLGAATVEVAATALNSSIETVSKIHAKLVAAMAPGLDRHKIQTEIKELQAELRNTSQSAVFSGENWLQGNSDTGPDSKTIVASFSRDSSGTISIGTIEVDVGPGGTMMFDLGTSASAGGLLDKTHTLTNATAPNNEISIAGESTGLTIDWITDDPDDLLALKEMAEIVDKALRSMTDAATLLGAAKSRISLQKDFVSKLIDSIDVGIGQLVDADMNEESTRLQALQVRQQLGVQALGIANQSAQMILRLFQG</sequence>
<keyword evidence="3" id="KW-0964">Secreted</keyword>
<dbReference type="PATRIC" id="fig|1029756.8.peg.857"/>
<evidence type="ECO:0000259" key="5">
    <source>
        <dbReference type="Pfam" id="PF00700"/>
    </source>
</evidence>
<name>V5SBA3_9HYPH</name>
<dbReference type="SUPFAM" id="SSF64518">
    <property type="entry name" value="Phase 1 flagellin"/>
    <property type="match status" value="1"/>
</dbReference>
<dbReference type="KEGG" id="hni:W911_04100"/>
<keyword evidence="7" id="KW-1185">Reference proteome</keyword>
<dbReference type="HOGENOM" id="CLU_011142_1_0_5"/>
<dbReference type="EMBL" id="CP006912">
    <property type="protein sequence ID" value="AHB47777.1"/>
    <property type="molecule type" value="Genomic_DNA"/>
</dbReference>
<evidence type="ECO:0000256" key="2">
    <source>
        <dbReference type="ARBA" id="ARBA00023143"/>
    </source>
</evidence>
<keyword evidence="6" id="KW-0969">Cilium</keyword>
<dbReference type="STRING" id="1029756.W911_04100"/>
<comment type="function">
    <text evidence="3">Flagellin is the subunit protein which polymerizes to form the filaments of bacterial flagella.</text>
</comment>
<feature type="domain" description="Flagellin N-terminal" evidence="4">
    <location>
        <begin position="4"/>
        <end position="138"/>
    </location>
</feature>
<organism evidence="6 7">
    <name type="scientific">Hyphomicrobium nitrativorans NL23</name>
    <dbReference type="NCBI Taxonomy" id="1029756"/>
    <lineage>
        <taxon>Bacteria</taxon>
        <taxon>Pseudomonadati</taxon>
        <taxon>Pseudomonadota</taxon>
        <taxon>Alphaproteobacteria</taxon>
        <taxon>Hyphomicrobiales</taxon>
        <taxon>Hyphomicrobiaceae</taxon>
        <taxon>Hyphomicrobium</taxon>
    </lineage>
</organism>
<dbReference type="Gene3D" id="1.20.1330.10">
    <property type="entry name" value="f41 fragment of flagellin, N-terminal domain"/>
    <property type="match status" value="1"/>
</dbReference>
<keyword evidence="6" id="KW-0966">Cell projection</keyword>
<dbReference type="Pfam" id="PF00669">
    <property type="entry name" value="Flagellin_N"/>
    <property type="match status" value="1"/>
</dbReference>
<protein>
    <recommendedName>
        <fullName evidence="3">Flagellin</fullName>
    </recommendedName>
</protein>
<dbReference type="Proteomes" id="UP000018542">
    <property type="component" value="Chromosome"/>
</dbReference>
<dbReference type="NCBIfam" id="NF009329">
    <property type="entry name" value="PRK12687.1"/>
    <property type="match status" value="1"/>
</dbReference>
<evidence type="ECO:0000256" key="3">
    <source>
        <dbReference type="RuleBase" id="RU362073"/>
    </source>
</evidence>
<dbReference type="GO" id="GO:0005576">
    <property type="term" value="C:extracellular region"/>
    <property type="evidence" value="ECO:0007669"/>
    <property type="project" value="UniProtKB-SubCell"/>
</dbReference>
<evidence type="ECO:0000256" key="1">
    <source>
        <dbReference type="ARBA" id="ARBA00005709"/>
    </source>
</evidence>
<accession>V5SBA3</accession>
<feature type="domain" description="Flagellin C-terminal" evidence="5">
    <location>
        <begin position="233"/>
        <end position="317"/>
    </location>
</feature>
<dbReference type="InterPro" id="IPR001492">
    <property type="entry name" value="Flagellin"/>
</dbReference>